<dbReference type="EMBL" id="CAJGYO010000483">
    <property type="protein sequence ID" value="CAD6342401.1"/>
    <property type="molecule type" value="Genomic_DNA"/>
</dbReference>
<reference evidence="2" key="1">
    <citation type="submission" date="2020-10" db="EMBL/GenBank/DDBJ databases">
        <authorList>
            <person name="Han B."/>
            <person name="Lu T."/>
            <person name="Zhao Q."/>
            <person name="Huang X."/>
            <person name="Zhao Y."/>
        </authorList>
    </citation>
    <scope>NUCLEOTIDE SEQUENCE</scope>
</reference>
<feature type="region of interest" description="Disordered" evidence="1">
    <location>
        <begin position="279"/>
        <end position="332"/>
    </location>
</feature>
<dbReference type="SUPFAM" id="SSF57756">
    <property type="entry name" value="Retrovirus zinc finger-like domains"/>
    <property type="match status" value="1"/>
</dbReference>
<evidence type="ECO:0000313" key="3">
    <source>
        <dbReference type="Proteomes" id="UP000604825"/>
    </source>
</evidence>
<dbReference type="InterPro" id="IPR036691">
    <property type="entry name" value="Endo/exonu/phosph_ase_sf"/>
</dbReference>
<keyword evidence="3" id="KW-1185">Reference proteome</keyword>
<feature type="region of interest" description="Disordered" evidence="1">
    <location>
        <begin position="174"/>
        <end position="224"/>
    </location>
</feature>
<gene>
    <name evidence="2" type="ORF">NCGR_LOCUS66499</name>
</gene>
<accession>A0A811SHU1</accession>
<feature type="compositionally biased region" description="Low complexity" evidence="1">
    <location>
        <begin position="205"/>
        <end position="224"/>
    </location>
</feature>
<name>A0A811SHU1_9POAL</name>
<organism evidence="2 3">
    <name type="scientific">Miscanthus lutarioriparius</name>
    <dbReference type="NCBI Taxonomy" id="422564"/>
    <lineage>
        <taxon>Eukaryota</taxon>
        <taxon>Viridiplantae</taxon>
        <taxon>Streptophyta</taxon>
        <taxon>Embryophyta</taxon>
        <taxon>Tracheophyta</taxon>
        <taxon>Spermatophyta</taxon>
        <taxon>Magnoliopsida</taxon>
        <taxon>Liliopsida</taxon>
        <taxon>Poales</taxon>
        <taxon>Poaceae</taxon>
        <taxon>PACMAD clade</taxon>
        <taxon>Panicoideae</taxon>
        <taxon>Andropogonodae</taxon>
        <taxon>Andropogoneae</taxon>
        <taxon>Saccharinae</taxon>
        <taxon>Miscanthus</taxon>
    </lineage>
</organism>
<evidence type="ECO:0000256" key="1">
    <source>
        <dbReference type="SAM" id="MobiDB-lite"/>
    </source>
</evidence>
<evidence type="ECO:0008006" key="4">
    <source>
        <dbReference type="Google" id="ProtNLM"/>
    </source>
</evidence>
<protein>
    <recommendedName>
        <fullName evidence="4">CCHC-type domain-containing protein</fullName>
    </recommendedName>
</protein>
<dbReference type="GO" id="GO:0003676">
    <property type="term" value="F:nucleic acid binding"/>
    <property type="evidence" value="ECO:0007669"/>
    <property type="project" value="InterPro"/>
</dbReference>
<dbReference type="OrthoDB" id="685351at2759"/>
<dbReference type="SUPFAM" id="SSF56219">
    <property type="entry name" value="DNase I-like"/>
    <property type="match status" value="1"/>
</dbReference>
<sequence length="789" mass="87246">MAALLPKATAASWRPPAPRAATRLCLVNPLRRDPRRMKTDGRRYYRRSVQLRRIQLAQRPAFMEALRGKCIRCPAVGHRAAECREPVRCISCRRFGHKSQGLQPSSASLCSAPACSRCSAPTGPQRVPTPTVPHHASPWAPRDPPRGHQRSGGCDRRDGRRSCAPIFLRRGARSMRRPRRCENRGGCEGAPDLLRSPAGRRQGVTTPAGKSSSPSSSTRTTVTPRWATLNSAFGPGALSPTMTMNAAAAVMERASAGEQACSEASLVPPSGRVRENALSQGMANRARRTPQVHPAHSSPRHQRRRPASCPGRQSPPPAAPTHHVDASASGVRIGQVLLVDTATPEMEPHGEMTSPPTQPCDQLLHSTRQEGVNPISSPVSEPNGTLPQGAREGGLQAIPAKVDAGATAFAPTATPPASPETKLQNVDAAVVKRTVGAKFTDNFIVLPAAQTRGGVLLAANEDYSQLSDVHLSTHAVTATCTMKADGIKWQIIVVYGPQGDAEKLQFLQELKSIPRPAHGRWLILGDFNLIYQVEDKNNVNLNRRLMGAFKAVIDELNLKEIDHTPLLLQGDIEHYQNSTFQFENFWVNMDGFKEMVQQVWSKPVHSTLPLKRLNTKLARLAKGIRRWRREKVGDTRLQLAIVKEVLLQLVAAQENRLLTNQENELRRRLKARSTELAAIEKSRIRQRSRLAYIRSGDANTKYFHIRASTRLRKNYIHSLHTDGGVAVVHNDKEKVITTSTQVQEFVDLWVRLLNVRLQDDVQDSITWKWTPDGIYSTRSAYKIQLRGSH</sequence>
<comment type="caution">
    <text evidence="2">The sequence shown here is derived from an EMBL/GenBank/DDBJ whole genome shotgun (WGS) entry which is preliminary data.</text>
</comment>
<dbReference type="AlphaFoldDB" id="A0A811SHU1"/>
<dbReference type="GO" id="GO:0008270">
    <property type="term" value="F:zinc ion binding"/>
    <property type="evidence" value="ECO:0007669"/>
    <property type="project" value="InterPro"/>
</dbReference>
<dbReference type="Gene3D" id="4.10.60.10">
    <property type="entry name" value="Zinc finger, CCHC-type"/>
    <property type="match status" value="1"/>
</dbReference>
<evidence type="ECO:0000313" key="2">
    <source>
        <dbReference type="EMBL" id="CAD6342401.1"/>
    </source>
</evidence>
<dbReference type="Gene3D" id="3.60.10.10">
    <property type="entry name" value="Endonuclease/exonuclease/phosphatase"/>
    <property type="match status" value="1"/>
</dbReference>
<proteinExistence type="predicted"/>
<feature type="region of interest" description="Disordered" evidence="1">
    <location>
        <begin position="121"/>
        <end position="159"/>
    </location>
</feature>
<dbReference type="Proteomes" id="UP000604825">
    <property type="component" value="Unassembled WGS sequence"/>
</dbReference>
<dbReference type="InterPro" id="IPR036875">
    <property type="entry name" value="Znf_CCHC_sf"/>
</dbReference>